<feature type="region of interest" description="Disordered" evidence="1">
    <location>
        <begin position="27"/>
        <end position="57"/>
    </location>
</feature>
<dbReference type="Proteomes" id="UP000824366">
    <property type="component" value="Chromosome"/>
</dbReference>
<protein>
    <submittedName>
        <fullName evidence="2">Uncharacterized protein</fullName>
    </submittedName>
</protein>
<evidence type="ECO:0000313" key="2">
    <source>
        <dbReference type="EMBL" id="BCO26395.1"/>
    </source>
</evidence>
<gene>
    <name evidence="2" type="ORF">MIZ03_1277</name>
</gene>
<evidence type="ECO:0000313" key="3">
    <source>
        <dbReference type="Proteomes" id="UP000824366"/>
    </source>
</evidence>
<reference evidence="2 3" key="1">
    <citation type="journal article" date="2021" name="Microbiol. Spectr.">
        <title>A Single Bacterium Capable of Oxidation and Reduction of Iron at Circumneutral pH.</title>
        <authorList>
            <person name="Kato S."/>
            <person name="Ohkuma M."/>
        </authorList>
    </citation>
    <scope>NUCLEOTIDE SEQUENCE [LARGE SCALE GENOMIC DNA]</scope>
    <source>
        <strain evidence="2 3">MIZ03</strain>
    </source>
</reference>
<proteinExistence type="predicted"/>
<organism evidence="2 3">
    <name type="scientific">Rhodoferax lithotrophicus</name>
    <dbReference type="NCBI Taxonomy" id="2798804"/>
    <lineage>
        <taxon>Bacteria</taxon>
        <taxon>Pseudomonadati</taxon>
        <taxon>Pseudomonadota</taxon>
        <taxon>Betaproteobacteria</taxon>
        <taxon>Burkholderiales</taxon>
        <taxon>Comamonadaceae</taxon>
        <taxon>Rhodoferax</taxon>
    </lineage>
</organism>
<accession>A0ABM7MJG1</accession>
<feature type="compositionally biased region" description="Pro residues" evidence="1">
    <location>
        <begin position="46"/>
        <end position="57"/>
    </location>
</feature>
<keyword evidence="3" id="KW-1185">Reference proteome</keyword>
<dbReference type="EMBL" id="AP024238">
    <property type="protein sequence ID" value="BCO26395.1"/>
    <property type="molecule type" value="Genomic_DNA"/>
</dbReference>
<sequence>MLETTPDASADGSPILLPKVGFLDGNSAGRNSAKWSLPDMPGLPCITPPTPATHSPP</sequence>
<name>A0ABM7MJG1_9BURK</name>
<evidence type="ECO:0000256" key="1">
    <source>
        <dbReference type="SAM" id="MobiDB-lite"/>
    </source>
</evidence>